<sequence>MIIILTSGICEKISGGTIYNAKLYEFLAEKGQNVVVEVVASINEYNFRNEVSYIIDGILIDENLNMIRLKEFKICFLIHLWPSINQTHLKSDTLIKIEKQICESFLIFITGTVSSDYINDFIKPETKKYYLIEPGIDSGWKTKDHFKKKPQKIVYLANFIEGKGHVKLLKVAEKLRNLDFKIDCFGEILSENYYLEMINQSERFELKNITFNKAVPHQQINDLLLQYDLMLHFSDYESYGMAVMEAFSTHLPCIITPTGNYKKYQSIGFQGVLKSFDIDEMINGVENTLISPNRYLQLVQSVKNIGIESWETNFDLFLSKIEGL</sequence>
<organism evidence="2 3">
    <name type="scientific">Flavobacterium procerum</name>
    <dbReference type="NCBI Taxonomy" id="1455569"/>
    <lineage>
        <taxon>Bacteria</taxon>
        <taxon>Pseudomonadati</taxon>
        <taxon>Bacteroidota</taxon>
        <taxon>Flavobacteriia</taxon>
        <taxon>Flavobacteriales</taxon>
        <taxon>Flavobacteriaceae</taxon>
        <taxon>Flavobacterium</taxon>
    </lineage>
</organism>
<keyword evidence="3" id="KW-1185">Reference proteome</keyword>
<dbReference type="Pfam" id="PF00534">
    <property type="entry name" value="Glycos_transf_1"/>
    <property type="match status" value="1"/>
</dbReference>
<accession>A0ABV6BNE5</accession>
<protein>
    <submittedName>
        <fullName evidence="2">Glycosyltransferase</fullName>
        <ecNumber evidence="2">2.4.-.-</ecNumber>
    </submittedName>
</protein>
<dbReference type="GO" id="GO:0016757">
    <property type="term" value="F:glycosyltransferase activity"/>
    <property type="evidence" value="ECO:0007669"/>
    <property type="project" value="UniProtKB-KW"/>
</dbReference>
<evidence type="ECO:0000313" key="2">
    <source>
        <dbReference type="EMBL" id="MFC0076468.1"/>
    </source>
</evidence>
<gene>
    <name evidence="2" type="ORF">ACFFLS_05415</name>
</gene>
<dbReference type="EC" id="2.4.-.-" evidence="2"/>
<dbReference type="Gene3D" id="3.40.50.2000">
    <property type="entry name" value="Glycogen Phosphorylase B"/>
    <property type="match status" value="1"/>
</dbReference>
<comment type="caution">
    <text evidence="2">The sequence shown here is derived from an EMBL/GenBank/DDBJ whole genome shotgun (WGS) entry which is preliminary data.</text>
</comment>
<evidence type="ECO:0000259" key="1">
    <source>
        <dbReference type="Pfam" id="PF00534"/>
    </source>
</evidence>
<proteinExistence type="predicted"/>
<keyword evidence="2" id="KW-0328">Glycosyltransferase</keyword>
<evidence type="ECO:0000313" key="3">
    <source>
        <dbReference type="Proteomes" id="UP001589734"/>
    </source>
</evidence>
<dbReference type="RefSeq" id="WP_379682339.1">
    <property type="nucleotide sequence ID" value="NZ_JBHLYW010000006.1"/>
</dbReference>
<dbReference type="PANTHER" id="PTHR12526">
    <property type="entry name" value="GLYCOSYLTRANSFERASE"/>
    <property type="match status" value="1"/>
</dbReference>
<dbReference type="Proteomes" id="UP001589734">
    <property type="component" value="Unassembled WGS sequence"/>
</dbReference>
<keyword evidence="2" id="KW-0808">Transferase</keyword>
<dbReference type="EMBL" id="JBHLYW010000006">
    <property type="protein sequence ID" value="MFC0076468.1"/>
    <property type="molecule type" value="Genomic_DNA"/>
</dbReference>
<dbReference type="SUPFAM" id="SSF53756">
    <property type="entry name" value="UDP-Glycosyltransferase/glycogen phosphorylase"/>
    <property type="match status" value="1"/>
</dbReference>
<dbReference type="PANTHER" id="PTHR12526:SF630">
    <property type="entry name" value="GLYCOSYLTRANSFERASE"/>
    <property type="match status" value="1"/>
</dbReference>
<feature type="domain" description="Glycosyl transferase family 1" evidence="1">
    <location>
        <begin position="143"/>
        <end position="300"/>
    </location>
</feature>
<dbReference type="InterPro" id="IPR001296">
    <property type="entry name" value="Glyco_trans_1"/>
</dbReference>
<reference evidence="2 3" key="1">
    <citation type="submission" date="2024-09" db="EMBL/GenBank/DDBJ databases">
        <authorList>
            <person name="Sun Q."/>
            <person name="Mori K."/>
        </authorList>
    </citation>
    <scope>NUCLEOTIDE SEQUENCE [LARGE SCALE GENOMIC DNA]</scope>
    <source>
        <strain evidence="2 3">CGMCC 1.12926</strain>
    </source>
</reference>
<name>A0ABV6BNE5_9FLAO</name>